<gene>
    <name evidence="8" type="ORF">PoB_004510600</name>
</gene>
<proteinExistence type="inferred from homology"/>
<name>A0AAV4BI80_9GAST</name>
<evidence type="ECO:0000256" key="6">
    <source>
        <dbReference type="ARBA" id="ARBA00082927"/>
    </source>
</evidence>
<evidence type="ECO:0000256" key="3">
    <source>
        <dbReference type="ARBA" id="ARBA00023121"/>
    </source>
</evidence>
<dbReference type="PRINTS" id="PR00391">
    <property type="entry name" value="PITRANSFER"/>
</dbReference>
<keyword evidence="1" id="KW-0813">Transport</keyword>
<dbReference type="Proteomes" id="UP000735302">
    <property type="component" value="Unassembled WGS sequence"/>
</dbReference>
<comment type="caution">
    <text evidence="8">The sequence shown here is derived from an EMBL/GenBank/DDBJ whole genome shotgun (WGS) entry which is preliminary data.</text>
</comment>
<dbReference type="InterPro" id="IPR001666">
    <property type="entry name" value="PI_transfer"/>
</dbReference>
<evidence type="ECO:0000256" key="4">
    <source>
        <dbReference type="ARBA" id="ARBA00061154"/>
    </source>
</evidence>
<keyword evidence="9" id="KW-1185">Reference proteome</keyword>
<dbReference type="EMBL" id="BLXT01004960">
    <property type="protein sequence ID" value="GFO18601.1"/>
    <property type="molecule type" value="Genomic_DNA"/>
</dbReference>
<evidence type="ECO:0000256" key="5">
    <source>
        <dbReference type="ARBA" id="ARBA00068698"/>
    </source>
</evidence>
<keyword evidence="3" id="KW-0446">Lipid-binding</keyword>
<protein>
    <recommendedName>
        <fullName evidence="5">Cytoplasmic phosphatidylinositol transfer protein 1</fullName>
    </recommendedName>
    <alternativeName>
        <fullName evidence="6">Retinal degeneration B homolog beta</fullName>
    </alternativeName>
</protein>
<dbReference type="GO" id="GO:0005737">
    <property type="term" value="C:cytoplasm"/>
    <property type="evidence" value="ECO:0007669"/>
    <property type="project" value="UniProtKB-ARBA"/>
</dbReference>
<dbReference type="PANTHER" id="PTHR10658">
    <property type="entry name" value="PHOSPHATIDYLINOSITOL TRANSFER PROTEIN"/>
    <property type="match status" value="1"/>
</dbReference>
<dbReference type="FunFam" id="3.30.530.20:FF:000011">
    <property type="entry name" value="cytoplasmic phosphatidylinositol transfer protein 1 isoform X2"/>
    <property type="match status" value="1"/>
</dbReference>
<dbReference type="GO" id="GO:0005634">
    <property type="term" value="C:nucleus"/>
    <property type="evidence" value="ECO:0007669"/>
    <property type="project" value="UniProtKB-ARBA"/>
</dbReference>
<dbReference type="PANTHER" id="PTHR10658:SF54">
    <property type="entry name" value="CYTOPLASMIC PHOSPHATIDYLINOSITOL TRANSFER PROTEIN 1"/>
    <property type="match status" value="1"/>
</dbReference>
<dbReference type="Gene3D" id="3.30.530.20">
    <property type="match status" value="1"/>
</dbReference>
<dbReference type="InterPro" id="IPR023393">
    <property type="entry name" value="START-like_dom_sf"/>
</dbReference>
<keyword evidence="2" id="KW-0445">Lipid transport</keyword>
<dbReference type="InterPro" id="IPR055261">
    <property type="entry name" value="PI_transfer_N"/>
</dbReference>
<dbReference type="SUPFAM" id="SSF55961">
    <property type="entry name" value="Bet v1-like"/>
    <property type="match status" value="1"/>
</dbReference>
<evidence type="ECO:0000313" key="9">
    <source>
        <dbReference type="Proteomes" id="UP000735302"/>
    </source>
</evidence>
<dbReference type="Pfam" id="PF02121">
    <property type="entry name" value="IP_trans"/>
    <property type="match status" value="1"/>
</dbReference>
<dbReference type="AlphaFoldDB" id="A0AAV4BI80"/>
<evidence type="ECO:0000259" key="7">
    <source>
        <dbReference type="Pfam" id="PF02121"/>
    </source>
</evidence>
<reference evidence="8 9" key="1">
    <citation type="journal article" date="2021" name="Elife">
        <title>Chloroplast acquisition without the gene transfer in kleptoplastic sea slugs, Plakobranchus ocellatus.</title>
        <authorList>
            <person name="Maeda T."/>
            <person name="Takahashi S."/>
            <person name="Yoshida T."/>
            <person name="Shimamura S."/>
            <person name="Takaki Y."/>
            <person name="Nagai Y."/>
            <person name="Toyoda A."/>
            <person name="Suzuki Y."/>
            <person name="Arimoto A."/>
            <person name="Ishii H."/>
            <person name="Satoh N."/>
            <person name="Nishiyama T."/>
            <person name="Hasebe M."/>
            <person name="Maruyama T."/>
            <person name="Minagawa J."/>
            <person name="Obokata J."/>
            <person name="Shigenobu S."/>
        </authorList>
    </citation>
    <scope>NUCLEOTIDE SEQUENCE [LARGE SCALE GENOMIC DNA]</scope>
</reference>
<comment type="similarity">
    <text evidence="4">Belongs to the PtdIns transfer protein family. PI transfer class IIB subfamily.</text>
</comment>
<sequence>MLLKEYRICMPLSVDEYRIGQLYMIAKHSHEQSENGQGVEVVKNEECSDPVHGSGRYTEKRVHLSSRLPSWIRSLIPKIFYVTEKAWNYFPYTITELKQCISFFQCSFVPRFSIHIETRYEDNAGTTDNCVNLKPEELRQREVDFVDIAYDELPAKHYKESEDLTKFKSKKTERGPLERGWRESSSPLMCSYKVVKVCFEVFGLQGRVESFTQKSVRDILLLGHRQAFAWIDEWIDLTMEDLREFEASTFEATNKKVLQS</sequence>
<organism evidence="8 9">
    <name type="scientific">Plakobranchus ocellatus</name>
    <dbReference type="NCBI Taxonomy" id="259542"/>
    <lineage>
        <taxon>Eukaryota</taxon>
        <taxon>Metazoa</taxon>
        <taxon>Spiralia</taxon>
        <taxon>Lophotrochozoa</taxon>
        <taxon>Mollusca</taxon>
        <taxon>Gastropoda</taxon>
        <taxon>Heterobranchia</taxon>
        <taxon>Euthyneura</taxon>
        <taxon>Panpulmonata</taxon>
        <taxon>Sacoglossa</taxon>
        <taxon>Placobranchoidea</taxon>
        <taxon>Plakobranchidae</taxon>
        <taxon>Plakobranchus</taxon>
    </lineage>
</organism>
<evidence type="ECO:0000256" key="1">
    <source>
        <dbReference type="ARBA" id="ARBA00022448"/>
    </source>
</evidence>
<feature type="domain" description="Phosphatidylinositol transfer protein N-terminal" evidence="7">
    <location>
        <begin position="1"/>
        <end position="249"/>
    </location>
</feature>
<evidence type="ECO:0000313" key="8">
    <source>
        <dbReference type="EMBL" id="GFO18601.1"/>
    </source>
</evidence>
<dbReference type="GO" id="GO:0035091">
    <property type="term" value="F:phosphatidylinositol binding"/>
    <property type="evidence" value="ECO:0007669"/>
    <property type="project" value="TreeGrafter"/>
</dbReference>
<dbReference type="GO" id="GO:0008526">
    <property type="term" value="F:phosphatidylinositol transfer activity"/>
    <property type="evidence" value="ECO:0007669"/>
    <property type="project" value="TreeGrafter"/>
</dbReference>
<evidence type="ECO:0000256" key="2">
    <source>
        <dbReference type="ARBA" id="ARBA00023055"/>
    </source>
</evidence>
<accession>A0AAV4BI80</accession>